<proteinExistence type="predicted"/>
<dbReference type="OrthoDB" id="427886at2759"/>
<evidence type="ECO:0000259" key="4">
    <source>
        <dbReference type="Pfam" id="PF08698"/>
    </source>
</evidence>
<evidence type="ECO:0000313" key="5">
    <source>
        <dbReference type="EMBL" id="GHP11516.1"/>
    </source>
</evidence>
<feature type="compositionally biased region" description="Low complexity" evidence="3">
    <location>
        <begin position="108"/>
        <end position="119"/>
    </location>
</feature>
<evidence type="ECO:0000256" key="1">
    <source>
        <dbReference type="ARBA" id="ARBA00004604"/>
    </source>
</evidence>
<feature type="compositionally biased region" description="Basic residues" evidence="3">
    <location>
        <begin position="280"/>
        <end position="298"/>
    </location>
</feature>
<feature type="domain" description="Fcf2 pre-rRNA processing C-terminal" evidence="4">
    <location>
        <begin position="174"/>
        <end position="269"/>
    </location>
</feature>
<sequence>MLERMDLALQAIVHRASLEVLGPQRTSSRVSASAAGTPTTDSDFAGDLENFAIVKDTSNVAELEKVARQLRWNPHKLASSAPSARVLDVRKRHQAQEAAAASLKKHGTAAANAAAGAPDSDSDDDSDDSNAAPTHARASESEETQRRNIVHAAIASNGQYLRKPGKARGNDDDTDTAGKNWFHMPAANMTPELKRDLQVLKLRGAYDPKRFYKGNDGKKLPKYFQMGTVVEGATDYGVPEARLTQRERKNTLAEEILHDANIAAYRKRKFQQLQSEKVPRKIKRGKVEAKKKKKHKKL</sequence>
<dbReference type="InterPro" id="IPR039883">
    <property type="entry name" value="Fcf2/DNTTIP2"/>
</dbReference>
<comment type="caution">
    <text evidence="5">The sequence shown here is derived from an EMBL/GenBank/DDBJ whole genome shotgun (WGS) entry which is preliminary data.</text>
</comment>
<comment type="subcellular location">
    <subcellularLocation>
        <location evidence="1">Nucleus</location>
        <location evidence="1">Nucleolus</location>
    </subcellularLocation>
</comment>
<gene>
    <name evidence="5" type="ORF">PPROV_001024400</name>
</gene>
<protein>
    <recommendedName>
        <fullName evidence="4">Fcf2 pre-rRNA processing C-terminal domain-containing protein</fullName>
    </recommendedName>
</protein>
<dbReference type="GO" id="GO:0003723">
    <property type="term" value="F:RNA binding"/>
    <property type="evidence" value="ECO:0007669"/>
    <property type="project" value="TreeGrafter"/>
</dbReference>
<feature type="region of interest" description="Disordered" evidence="3">
    <location>
        <begin position="78"/>
        <end position="179"/>
    </location>
</feature>
<evidence type="ECO:0000256" key="2">
    <source>
        <dbReference type="ARBA" id="ARBA00023242"/>
    </source>
</evidence>
<name>A0A830HVT0_9CHLO</name>
<evidence type="ECO:0000256" key="3">
    <source>
        <dbReference type="SAM" id="MobiDB-lite"/>
    </source>
</evidence>
<dbReference type="GO" id="GO:0005730">
    <property type="term" value="C:nucleolus"/>
    <property type="evidence" value="ECO:0007669"/>
    <property type="project" value="UniProtKB-SubCell"/>
</dbReference>
<evidence type="ECO:0000313" key="6">
    <source>
        <dbReference type="Proteomes" id="UP000660262"/>
    </source>
</evidence>
<keyword evidence="6" id="KW-1185">Reference proteome</keyword>
<dbReference type="AlphaFoldDB" id="A0A830HVT0"/>
<dbReference type="PANTHER" id="PTHR21686">
    <property type="entry name" value="DEOXYNUCLEOTIDYLTRANSFERASE TERMINAL-INTERACTING PROTEIN 2"/>
    <property type="match status" value="1"/>
</dbReference>
<organism evidence="5 6">
    <name type="scientific">Pycnococcus provasolii</name>
    <dbReference type="NCBI Taxonomy" id="41880"/>
    <lineage>
        <taxon>Eukaryota</taxon>
        <taxon>Viridiplantae</taxon>
        <taxon>Chlorophyta</taxon>
        <taxon>Pseudoscourfieldiophyceae</taxon>
        <taxon>Pseudoscourfieldiales</taxon>
        <taxon>Pycnococcaceae</taxon>
        <taxon>Pycnococcus</taxon>
    </lineage>
</organism>
<dbReference type="GO" id="GO:0006396">
    <property type="term" value="P:RNA processing"/>
    <property type="evidence" value="ECO:0007669"/>
    <property type="project" value="TreeGrafter"/>
</dbReference>
<dbReference type="InterPro" id="IPR014810">
    <property type="entry name" value="Fcf2_C"/>
</dbReference>
<dbReference type="EMBL" id="BNJQ01000035">
    <property type="protein sequence ID" value="GHP11516.1"/>
    <property type="molecule type" value="Genomic_DNA"/>
</dbReference>
<dbReference type="PANTHER" id="PTHR21686:SF12">
    <property type="entry name" value="DEOXYNUCLEOTIDYLTRANSFERASE TERMINAL-INTERACTING PROTEIN 2"/>
    <property type="match status" value="1"/>
</dbReference>
<feature type="compositionally biased region" description="Basic and acidic residues" evidence="3">
    <location>
        <begin position="137"/>
        <end position="146"/>
    </location>
</feature>
<dbReference type="Pfam" id="PF08698">
    <property type="entry name" value="Fcf2"/>
    <property type="match status" value="1"/>
</dbReference>
<feature type="region of interest" description="Disordered" evidence="3">
    <location>
        <begin position="273"/>
        <end position="298"/>
    </location>
</feature>
<dbReference type="Proteomes" id="UP000660262">
    <property type="component" value="Unassembled WGS sequence"/>
</dbReference>
<reference evidence="5" key="1">
    <citation type="submission" date="2020-10" db="EMBL/GenBank/DDBJ databases">
        <title>Unveiling of a novel bifunctional photoreceptor, Dualchrome1, isolated from a cosmopolitan green alga.</title>
        <authorList>
            <person name="Suzuki S."/>
            <person name="Kawachi M."/>
        </authorList>
    </citation>
    <scope>NUCLEOTIDE SEQUENCE</scope>
    <source>
        <strain evidence="5">NIES 2893</strain>
    </source>
</reference>
<accession>A0A830HVT0</accession>
<keyword evidence="2" id="KW-0539">Nucleus</keyword>